<protein>
    <submittedName>
        <fullName evidence="2">Papd-like protein</fullName>
    </submittedName>
</protein>
<accession>A0A2S8J489</accession>
<keyword evidence="1" id="KW-0732">Signal</keyword>
<dbReference type="InterPro" id="IPR018763">
    <property type="entry name" value="DUF2334"/>
</dbReference>
<feature type="signal peptide" evidence="1">
    <location>
        <begin position="1"/>
        <end position="25"/>
    </location>
</feature>
<organism evidence="2 3">
    <name type="scientific">Burkholderia cepacia</name>
    <name type="common">Pseudomonas cepacia</name>
    <dbReference type="NCBI Taxonomy" id="292"/>
    <lineage>
        <taxon>Bacteria</taxon>
        <taxon>Pseudomonadati</taxon>
        <taxon>Pseudomonadota</taxon>
        <taxon>Betaproteobacteria</taxon>
        <taxon>Burkholderiales</taxon>
        <taxon>Burkholderiaceae</taxon>
        <taxon>Burkholderia</taxon>
        <taxon>Burkholderia cepacia complex</taxon>
    </lineage>
</organism>
<evidence type="ECO:0000313" key="3">
    <source>
        <dbReference type="Proteomes" id="UP000238206"/>
    </source>
</evidence>
<dbReference type="SUPFAM" id="SSF88713">
    <property type="entry name" value="Glycoside hydrolase/deacetylase"/>
    <property type="match status" value="1"/>
</dbReference>
<proteinExistence type="predicted"/>
<dbReference type="RefSeq" id="WP_105389765.1">
    <property type="nucleotide sequence ID" value="NZ_PUIQ01000002.1"/>
</dbReference>
<dbReference type="CDD" id="cd10923">
    <property type="entry name" value="CE4_COG5298"/>
    <property type="match status" value="1"/>
</dbReference>
<gene>
    <name evidence="2" type="ORF">C5615_02920</name>
</gene>
<dbReference type="InterPro" id="IPR011330">
    <property type="entry name" value="Glyco_hydro/deAcase_b/a-brl"/>
</dbReference>
<comment type="caution">
    <text evidence="2">The sequence shown here is derived from an EMBL/GenBank/DDBJ whole genome shotgun (WGS) entry which is preliminary data.</text>
</comment>
<evidence type="ECO:0000256" key="1">
    <source>
        <dbReference type="SAM" id="SignalP"/>
    </source>
</evidence>
<dbReference type="AlphaFoldDB" id="A0A2S8J489"/>
<dbReference type="Pfam" id="PF10096">
    <property type="entry name" value="DUF2334"/>
    <property type="match status" value="1"/>
</dbReference>
<evidence type="ECO:0000313" key="2">
    <source>
        <dbReference type="EMBL" id="PQP21871.1"/>
    </source>
</evidence>
<dbReference type="GO" id="GO:0005975">
    <property type="term" value="P:carbohydrate metabolic process"/>
    <property type="evidence" value="ECO:0007669"/>
    <property type="project" value="InterPro"/>
</dbReference>
<reference evidence="2 3" key="1">
    <citation type="submission" date="2018-02" db="EMBL/GenBank/DDBJ databases">
        <title>Draft genome sequencing of Burkholderia cepacia Y14-15.</title>
        <authorList>
            <person name="Zheng B.-X."/>
        </authorList>
    </citation>
    <scope>NUCLEOTIDE SEQUENCE [LARGE SCALE GENOMIC DNA]</scope>
    <source>
        <strain evidence="2 3">Y14-15</strain>
    </source>
</reference>
<dbReference type="EMBL" id="PUIQ01000002">
    <property type="protein sequence ID" value="PQP21871.1"/>
    <property type="molecule type" value="Genomic_DNA"/>
</dbReference>
<dbReference type="Proteomes" id="UP000238206">
    <property type="component" value="Unassembled WGS sequence"/>
</dbReference>
<feature type="chain" id="PRO_5015664856" evidence="1">
    <location>
        <begin position="26"/>
        <end position="547"/>
    </location>
</feature>
<sequence length="547" mass="60847">MKKILLVIALLAGLAQMTLPSTAHAQVTTARTLVLYDNPANDPYSKLGLMYSIMLRNLLGHFNATVDLVPIQNYTSGMVTNHDVTFYIGDYYNNPIPTAFMSDVMTTTKTVVWFKYNLWQLAWNTAYTFNQTFGFSFLGIAGLNAPPSSSNPNPGFYDTVTYKNLPMVKYYAYDASSGAISADPDIGLTQIVDATKAQALVTIKNSKSGATTPYVMRSGKFWYFADMPFSYIGPTDRYLVICDILHDILQTNAPVNHRALVRLEDLDAYTTTSSMKRLTDYLYFKRIPFTMATIPVYTDPNGYYTGGVPETIHLAQATGLKSSLNYAVARGGSIVVHGLTHQYDSTPNLLTAVSGSDYEFWYAVQNRPVDEDSVQWAEGRMAEGILEFTTNGYKVVGWAAPQYQMSPLAAAATALTFPTTFQRAVYYTATKPQLGTGAPNQDFSAGQFFPYIINADYYGQRIIPENLGSMQYNICNIDPFSCITYTWQQLVTNAQYGLAVRDGFASFFFHPYWLEPDLGLPAFQDFQSLITGITNLGYKWVDGTTAK</sequence>
<name>A0A2S8J489_BURCE</name>